<dbReference type="Proteomes" id="UP000286045">
    <property type="component" value="Unassembled WGS sequence"/>
</dbReference>
<keyword evidence="2" id="KW-0472">Membrane</keyword>
<feature type="transmembrane region" description="Helical" evidence="2">
    <location>
        <begin position="190"/>
        <end position="213"/>
    </location>
</feature>
<evidence type="ECO:0000256" key="2">
    <source>
        <dbReference type="SAM" id="Phobius"/>
    </source>
</evidence>
<name>A0A439DEC5_9PEZI</name>
<protein>
    <submittedName>
        <fullName evidence="3">Uncharacterized protein</fullName>
    </submittedName>
</protein>
<accession>A0A439DEC5</accession>
<feature type="region of interest" description="Disordered" evidence="1">
    <location>
        <begin position="90"/>
        <end position="180"/>
    </location>
</feature>
<feature type="compositionally biased region" description="Low complexity" evidence="1">
    <location>
        <begin position="374"/>
        <end position="384"/>
    </location>
</feature>
<feature type="region of interest" description="Disordered" evidence="1">
    <location>
        <begin position="315"/>
        <end position="420"/>
    </location>
</feature>
<dbReference type="EMBL" id="RYZI01000043">
    <property type="protein sequence ID" value="RWA12718.1"/>
    <property type="molecule type" value="Genomic_DNA"/>
</dbReference>
<keyword evidence="2" id="KW-1133">Transmembrane helix</keyword>
<dbReference type="STRING" id="363999.A0A439DEC5"/>
<proteinExistence type="predicted"/>
<evidence type="ECO:0000313" key="3">
    <source>
        <dbReference type="EMBL" id="RWA12718.1"/>
    </source>
</evidence>
<organism evidence="3 4">
    <name type="scientific">Xylaria grammica</name>
    <dbReference type="NCBI Taxonomy" id="363999"/>
    <lineage>
        <taxon>Eukaryota</taxon>
        <taxon>Fungi</taxon>
        <taxon>Dikarya</taxon>
        <taxon>Ascomycota</taxon>
        <taxon>Pezizomycotina</taxon>
        <taxon>Sordariomycetes</taxon>
        <taxon>Xylariomycetidae</taxon>
        <taxon>Xylariales</taxon>
        <taxon>Xylariaceae</taxon>
        <taxon>Xylaria</taxon>
    </lineage>
</organism>
<sequence length="420" mass="43962">MPLASQILAAFRNDQREACPVKWGFYDCGGFQGCCPLSPCSFTDKSDPCQAAIDHRNDDGHDSDDASSAVKTLTASLPDFTSAILETLTLDDPQTSTDEADHWSSASSTPASSSSSSLPSSSSSSSSSSAKPSSLSSVPALTTSGGSTLSTSVTSALSSNNTTTRTLPTPLPTVLPPDGSDSKRIIPDAAIAGISVISALVAFALLAVFLWFARRRLIAKRMSSTRGDSPIPASDMKLAMCRRPSFAEEAGPGDADTPALLVHTAEIAANSRRPYTRRVIAKDVLEAWNARNASAPEALQAGAAEADSKPIHVELDSAETQRPGPSIPRPQSVMDTTKPLPRRPSVVNAQNYPSQLVPGLHAAGRNDDPGADASQSQGQGQGQSNRDSVGGPRTVPRATLNATEDERVNNLYANSWAYGP</sequence>
<feature type="compositionally biased region" description="Low complexity" evidence="1">
    <location>
        <begin position="104"/>
        <end position="168"/>
    </location>
</feature>
<evidence type="ECO:0000256" key="1">
    <source>
        <dbReference type="SAM" id="MobiDB-lite"/>
    </source>
</evidence>
<reference evidence="3 4" key="1">
    <citation type="submission" date="2018-12" db="EMBL/GenBank/DDBJ databases">
        <title>Draft genome sequence of Xylaria grammica IHI A82.</title>
        <authorList>
            <person name="Buettner E."/>
            <person name="Kellner H."/>
        </authorList>
    </citation>
    <scope>NUCLEOTIDE SEQUENCE [LARGE SCALE GENOMIC DNA]</scope>
    <source>
        <strain evidence="3 4">IHI A82</strain>
    </source>
</reference>
<gene>
    <name evidence="3" type="ORF">EKO27_g2369</name>
</gene>
<keyword evidence="4" id="KW-1185">Reference proteome</keyword>
<comment type="caution">
    <text evidence="3">The sequence shown here is derived from an EMBL/GenBank/DDBJ whole genome shotgun (WGS) entry which is preliminary data.</text>
</comment>
<evidence type="ECO:0000313" key="4">
    <source>
        <dbReference type="Proteomes" id="UP000286045"/>
    </source>
</evidence>
<keyword evidence="2" id="KW-0812">Transmembrane</keyword>
<dbReference type="AlphaFoldDB" id="A0A439DEC5"/>